<dbReference type="GO" id="GO:0005634">
    <property type="term" value="C:nucleus"/>
    <property type="evidence" value="ECO:0007669"/>
    <property type="project" value="UniProtKB-UniRule"/>
</dbReference>
<dbReference type="SUPFAM" id="SSF47769">
    <property type="entry name" value="SAM/Pointed domain"/>
    <property type="match status" value="1"/>
</dbReference>
<dbReference type="SUPFAM" id="SSF47095">
    <property type="entry name" value="HMG-box"/>
    <property type="match status" value="1"/>
</dbReference>
<feature type="domain" description="HMG box" evidence="5">
    <location>
        <begin position="128"/>
        <end position="195"/>
    </location>
</feature>
<dbReference type="CDD" id="cd09487">
    <property type="entry name" value="SAM_superfamily"/>
    <property type="match status" value="1"/>
</dbReference>
<name>A0A6A7AQ30_9PLEO</name>
<feature type="region of interest" description="Disordered" evidence="4">
    <location>
        <begin position="97"/>
        <end position="132"/>
    </location>
</feature>
<dbReference type="PANTHER" id="PTHR46040">
    <property type="entry name" value="HIGH MOBILITY GROUP PROTEIN 2"/>
    <property type="match status" value="1"/>
</dbReference>
<dbReference type="AlphaFoldDB" id="A0A6A7AQ30"/>
<dbReference type="EMBL" id="MU006404">
    <property type="protein sequence ID" value="KAF2844185.1"/>
    <property type="molecule type" value="Genomic_DNA"/>
</dbReference>
<dbReference type="InterPro" id="IPR009071">
    <property type="entry name" value="HMG_box_dom"/>
</dbReference>
<dbReference type="OrthoDB" id="1919336at2759"/>
<dbReference type="Gene3D" id="1.10.150.50">
    <property type="entry name" value="Transcription Factor, Ets-1"/>
    <property type="match status" value="1"/>
</dbReference>
<keyword evidence="1 3" id="KW-0238">DNA-binding</keyword>
<sequence length="341" mass="39140">MSSRLSEQPTIDGFELNATLARLGLSQYEERLRSNGFDDWETVTAITETDMVALDFKRGERRKLQRAIREYKSSSTSYRDYVPDNSPLLSGWEAAVREHAEASPKSSQQAARTTRSYRRHPRPDPNAPHKPKTAYVLFGEHVRQDPTLSRSSFTDIAKETGKRWRDLSQEERVNTWEAPASDRLEKYKEELDCYKETEEYRNYQMYLEEFRQQQHHSASMGSLDNKFSSAQEIADSNQPPATLEGIEATYQERMDMKSQDLRSQSPDTASLTKDSMDEVHSISKALGVNTHLIRVTALPQEDMTARAVKTFLDGTGSLLFLWNREEAEDLGPIAIQKHTRH</sequence>
<evidence type="ECO:0000256" key="4">
    <source>
        <dbReference type="SAM" id="MobiDB-lite"/>
    </source>
</evidence>
<dbReference type="InterPro" id="IPR001660">
    <property type="entry name" value="SAM"/>
</dbReference>
<keyword evidence="7" id="KW-1185">Reference proteome</keyword>
<dbReference type="SMART" id="SM00398">
    <property type="entry name" value="HMG"/>
    <property type="match status" value="1"/>
</dbReference>
<protein>
    <recommendedName>
        <fullName evidence="5">HMG box domain-containing protein</fullName>
    </recommendedName>
</protein>
<proteinExistence type="predicted"/>
<evidence type="ECO:0000259" key="5">
    <source>
        <dbReference type="PROSITE" id="PS50118"/>
    </source>
</evidence>
<organism evidence="6 7">
    <name type="scientific">Plenodomus tracheiphilus IPT5</name>
    <dbReference type="NCBI Taxonomy" id="1408161"/>
    <lineage>
        <taxon>Eukaryota</taxon>
        <taxon>Fungi</taxon>
        <taxon>Dikarya</taxon>
        <taxon>Ascomycota</taxon>
        <taxon>Pezizomycotina</taxon>
        <taxon>Dothideomycetes</taxon>
        <taxon>Pleosporomycetidae</taxon>
        <taxon>Pleosporales</taxon>
        <taxon>Pleosporineae</taxon>
        <taxon>Leptosphaeriaceae</taxon>
        <taxon>Plenodomus</taxon>
    </lineage>
</organism>
<dbReference type="Proteomes" id="UP000799423">
    <property type="component" value="Unassembled WGS sequence"/>
</dbReference>
<dbReference type="PANTHER" id="PTHR46040:SF3">
    <property type="entry name" value="HIGH MOBILITY GROUP PROTEIN 2"/>
    <property type="match status" value="1"/>
</dbReference>
<keyword evidence="2 3" id="KW-0539">Nucleus</keyword>
<evidence type="ECO:0000313" key="6">
    <source>
        <dbReference type="EMBL" id="KAF2844185.1"/>
    </source>
</evidence>
<gene>
    <name evidence="6" type="ORF">T440DRAFT_559756</name>
</gene>
<feature type="DNA-binding region" description="HMG box" evidence="3">
    <location>
        <begin position="128"/>
        <end position="195"/>
    </location>
</feature>
<evidence type="ECO:0000256" key="1">
    <source>
        <dbReference type="ARBA" id="ARBA00023125"/>
    </source>
</evidence>
<feature type="compositionally biased region" description="Polar residues" evidence="4">
    <location>
        <begin position="104"/>
        <end position="114"/>
    </location>
</feature>
<dbReference type="GO" id="GO:0010468">
    <property type="term" value="P:regulation of gene expression"/>
    <property type="evidence" value="ECO:0007669"/>
    <property type="project" value="TreeGrafter"/>
</dbReference>
<evidence type="ECO:0000256" key="3">
    <source>
        <dbReference type="PROSITE-ProRule" id="PRU00267"/>
    </source>
</evidence>
<dbReference type="Pfam" id="PF00536">
    <property type="entry name" value="SAM_1"/>
    <property type="match status" value="1"/>
</dbReference>
<reference evidence="6" key="1">
    <citation type="submission" date="2020-01" db="EMBL/GenBank/DDBJ databases">
        <authorList>
            <consortium name="DOE Joint Genome Institute"/>
            <person name="Haridas S."/>
            <person name="Albert R."/>
            <person name="Binder M."/>
            <person name="Bloem J."/>
            <person name="Labutti K."/>
            <person name="Salamov A."/>
            <person name="Andreopoulos B."/>
            <person name="Baker S.E."/>
            <person name="Barry K."/>
            <person name="Bills G."/>
            <person name="Bluhm B.H."/>
            <person name="Cannon C."/>
            <person name="Castanera R."/>
            <person name="Culley D.E."/>
            <person name="Daum C."/>
            <person name="Ezra D."/>
            <person name="Gonzalez J.B."/>
            <person name="Henrissat B."/>
            <person name="Kuo A."/>
            <person name="Liang C."/>
            <person name="Lipzen A."/>
            <person name="Lutzoni F."/>
            <person name="Magnuson J."/>
            <person name="Mondo S."/>
            <person name="Nolan M."/>
            <person name="Ohm R."/>
            <person name="Pangilinan J."/>
            <person name="Park H.-J."/>
            <person name="Ramirez L."/>
            <person name="Alfaro M."/>
            <person name="Sun H."/>
            <person name="Tritt A."/>
            <person name="Yoshinaga Y."/>
            <person name="Zwiers L.-H."/>
            <person name="Turgeon B.G."/>
            <person name="Goodwin S.B."/>
            <person name="Spatafora J.W."/>
            <person name="Crous P.W."/>
            <person name="Grigoriev I.V."/>
        </authorList>
    </citation>
    <scope>NUCLEOTIDE SEQUENCE</scope>
    <source>
        <strain evidence="6">IPT5</strain>
    </source>
</reference>
<accession>A0A6A7AQ30</accession>
<dbReference type="InterPro" id="IPR051965">
    <property type="entry name" value="ChromReg_NeuronalGeneExpr"/>
</dbReference>
<dbReference type="InterPro" id="IPR013761">
    <property type="entry name" value="SAM/pointed_sf"/>
</dbReference>
<evidence type="ECO:0000313" key="7">
    <source>
        <dbReference type="Proteomes" id="UP000799423"/>
    </source>
</evidence>
<dbReference type="InterPro" id="IPR036910">
    <property type="entry name" value="HMG_box_dom_sf"/>
</dbReference>
<dbReference type="PROSITE" id="PS50118">
    <property type="entry name" value="HMG_BOX_2"/>
    <property type="match status" value="1"/>
</dbReference>
<dbReference type="Gene3D" id="1.10.30.10">
    <property type="entry name" value="High mobility group box domain"/>
    <property type="match status" value="1"/>
</dbReference>
<evidence type="ECO:0000256" key="2">
    <source>
        <dbReference type="ARBA" id="ARBA00023242"/>
    </source>
</evidence>
<dbReference type="GO" id="GO:0003677">
    <property type="term" value="F:DNA binding"/>
    <property type="evidence" value="ECO:0007669"/>
    <property type="project" value="UniProtKB-UniRule"/>
</dbReference>
<dbReference type="Pfam" id="PF00505">
    <property type="entry name" value="HMG_box"/>
    <property type="match status" value="1"/>
</dbReference>